<proteinExistence type="predicted"/>
<evidence type="ECO:0008006" key="3">
    <source>
        <dbReference type="Google" id="ProtNLM"/>
    </source>
</evidence>
<accession>A0A6G8R6P0</accession>
<protein>
    <recommendedName>
        <fullName evidence="3">Tail tube monomer</fullName>
    </recommendedName>
</protein>
<organism evidence="1 2">
    <name type="scientific">Synechococcus phage S-H34</name>
    <dbReference type="NCBI Taxonomy" id="2718942"/>
    <lineage>
        <taxon>Viruses</taxon>
        <taxon>Duplodnaviria</taxon>
        <taxon>Heunggongvirae</taxon>
        <taxon>Uroviricota</taxon>
        <taxon>Caudoviricetes</taxon>
        <taxon>Pantevenvirales</taxon>
        <taxon>Kyanoviridae</taxon>
        <taxon>Makaravirus</taxon>
        <taxon>Makaravirus thirtyfour</taxon>
    </lineage>
</organism>
<dbReference type="RefSeq" id="YP_010670740.1">
    <property type="nucleotide sequence ID" value="NC_070965.1"/>
</dbReference>
<dbReference type="InterPro" id="IPR057120">
    <property type="entry name" value="Phage_TTP_2"/>
</dbReference>
<evidence type="ECO:0000313" key="1">
    <source>
        <dbReference type="EMBL" id="QIN97072.1"/>
    </source>
</evidence>
<keyword evidence="2" id="KW-1185">Reference proteome</keyword>
<dbReference type="Proteomes" id="UP000501900">
    <property type="component" value="Genome"/>
</dbReference>
<dbReference type="KEGG" id="vg:77946950"/>
<evidence type="ECO:0000313" key="2">
    <source>
        <dbReference type="Proteomes" id="UP000501900"/>
    </source>
</evidence>
<dbReference type="Pfam" id="PF23849">
    <property type="entry name" value="Phage_TTP_2"/>
    <property type="match status" value="1"/>
</dbReference>
<name>A0A6G8R6P0_9CAUD</name>
<reference evidence="1 2" key="1">
    <citation type="submission" date="2020-03" db="EMBL/GenBank/DDBJ databases">
        <title>The Isolation and Genome Sequence of a Novel Cyanophage S-H34 from the Huanghai Sea, China.</title>
        <authorList>
            <person name="Jiang T."/>
        </authorList>
    </citation>
    <scope>NUCLEOTIDE SEQUENCE [LARGE SCALE GENOMIC DNA]</scope>
</reference>
<dbReference type="EMBL" id="MT162467">
    <property type="protein sequence ID" value="QIN97072.1"/>
    <property type="molecule type" value="Genomic_DNA"/>
</dbReference>
<dbReference type="GeneID" id="77946950"/>
<sequence>MERGPSRPTLFSVRLPNNFTDRSTNDYLDFFCTTTAIPEIRHNSVKVAGHEHMGIVRDQPTAIIYAKPFTINVIADPEFKVYQDMRSWFDRTAAGANQTNALGRTQRMRYYNTFTADMELLKLEFPAEAGDLSSSREDKLQETMKVNFINAYPIAIGQVALNTEQINSFTQFQVQFTYESYSISYDNLGERSNPGFF</sequence>